<dbReference type="InterPro" id="IPR014722">
    <property type="entry name" value="Rib_uL2_dom2"/>
</dbReference>
<evidence type="ECO:0000256" key="5">
    <source>
        <dbReference type="ARBA" id="ARBA00022768"/>
    </source>
</evidence>
<name>A0A2H0XD25_UNCKA</name>
<feature type="non-terminal residue" evidence="11">
    <location>
        <position position="1"/>
    </location>
</feature>
<evidence type="ECO:0000256" key="2">
    <source>
        <dbReference type="ARBA" id="ARBA00004815"/>
    </source>
</evidence>
<evidence type="ECO:0000313" key="12">
    <source>
        <dbReference type="Proteomes" id="UP000231252"/>
    </source>
</evidence>
<dbReference type="UniPathway" id="UPA00345"/>
<keyword evidence="6" id="KW-0648">Protein biosynthesis</keyword>
<organism evidence="11 12">
    <name type="scientific">candidate division WWE3 bacterium CG08_land_8_20_14_0_20_41_10</name>
    <dbReference type="NCBI Taxonomy" id="1975085"/>
    <lineage>
        <taxon>Bacteria</taxon>
        <taxon>Katanobacteria</taxon>
    </lineage>
</organism>
<dbReference type="GO" id="GO:0005829">
    <property type="term" value="C:cytosol"/>
    <property type="evidence" value="ECO:0007669"/>
    <property type="project" value="UniProtKB-ARBA"/>
</dbReference>
<dbReference type="InterPro" id="IPR012340">
    <property type="entry name" value="NA-bd_OB-fold"/>
</dbReference>
<dbReference type="FunFam" id="2.40.50.140:FF:000009">
    <property type="entry name" value="Elongation factor P"/>
    <property type="match status" value="1"/>
</dbReference>
<dbReference type="Gene3D" id="2.40.50.140">
    <property type="entry name" value="Nucleic acid-binding proteins"/>
    <property type="match status" value="2"/>
</dbReference>
<comment type="caution">
    <text evidence="11">The sequence shown here is derived from an EMBL/GenBank/DDBJ whole genome shotgun (WGS) entry which is preliminary data.</text>
</comment>
<dbReference type="SMART" id="SM01185">
    <property type="entry name" value="EFP"/>
    <property type="match status" value="1"/>
</dbReference>
<dbReference type="SUPFAM" id="SSF50249">
    <property type="entry name" value="Nucleic acid-binding proteins"/>
    <property type="match status" value="2"/>
</dbReference>
<dbReference type="GO" id="GO:0043043">
    <property type="term" value="P:peptide biosynthetic process"/>
    <property type="evidence" value="ECO:0007669"/>
    <property type="project" value="InterPro"/>
</dbReference>
<dbReference type="InterPro" id="IPR013185">
    <property type="entry name" value="Transl_elong_KOW-like"/>
</dbReference>
<feature type="domain" description="Translation elongation factor P/YeiP central" evidence="10">
    <location>
        <begin position="41"/>
        <end position="95"/>
    </location>
</feature>
<dbReference type="SMART" id="SM00841">
    <property type="entry name" value="Elong-fact-P_C"/>
    <property type="match status" value="1"/>
</dbReference>
<dbReference type="PANTHER" id="PTHR30053">
    <property type="entry name" value="ELONGATION FACTOR P"/>
    <property type="match status" value="1"/>
</dbReference>
<dbReference type="PANTHER" id="PTHR30053:SF12">
    <property type="entry name" value="ELONGATION FACTOR P (EF-P) FAMILY PROTEIN"/>
    <property type="match status" value="1"/>
</dbReference>
<sequence>HVKSARGGAAVKVLAKNLLTCSVIEKGYKAGDTVVETDVSRKNAQYLYKDISGFNFMDPVSFDQFCVNEDTLGDQSKYLKEGDTVQVVYFEDKPISVELPNSLVFEVAYTEPGFKGNTVSNVYKDAQLENGFPARVPMFIKIGDKIKLDTRTGEYLSKA</sequence>
<reference evidence="12" key="1">
    <citation type="submission" date="2017-09" db="EMBL/GenBank/DDBJ databases">
        <title>Depth-based differentiation of microbial function through sediment-hosted aquifers and enrichment of novel symbionts in the deep terrestrial subsurface.</title>
        <authorList>
            <person name="Probst A.J."/>
            <person name="Ladd B."/>
            <person name="Jarett J.K."/>
            <person name="Geller-Mcgrath D.E."/>
            <person name="Sieber C.M.K."/>
            <person name="Emerson J.B."/>
            <person name="Anantharaman K."/>
            <person name="Thomas B.C."/>
            <person name="Malmstrom R."/>
            <person name="Stieglmeier M."/>
            <person name="Klingl A."/>
            <person name="Woyke T."/>
            <person name="Ryan C.M."/>
            <person name="Banfield J.F."/>
        </authorList>
    </citation>
    <scope>NUCLEOTIDE SEQUENCE [LARGE SCALE GENOMIC DNA]</scope>
</reference>
<dbReference type="Proteomes" id="UP000231252">
    <property type="component" value="Unassembled WGS sequence"/>
</dbReference>
<dbReference type="Pfam" id="PF08207">
    <property type="entry name" value="EFP_N"/>
    <property type="match status" value="1"/>
</dbReference>
<proteinExistence type="inferred from homology"/>
<evidence type="ECO:0000256" key="8">
    <source>
        <dbReference type="RuleBase" id="RU004389"/>
    </source>
</evidence>
<dbReference type="AlphaFoldDB" id="A0A2H0XD25"/>
<protein>
    <recommendedName>
        <fullName evidence="7">Elongation factor P</fullName>
    </recommendedName>
</protein>
<evidence type="ECO:0000256" key="6">
    <source>
        <dbReference type="ARBA" id="ARBA00022917"/>
    </source>
</evidence>
<dbReference type="PIRSF" id="PIRSF005901">
    <property type="entry name" value="EF-P"/>
    <property type="match status" value="1"/>
</dbReference>
<dbReference type="CDD" id="cd05794">
    <property type="entry name" value="S1_EF-P_repeat_2"/>
    <property type="match status" value="1"/>
</dbReference>
<dbReference type="Gene3D" id="2.30.30.30">
    <property type="match status" value="1"/>
</dbReference>
<dbReference type="Pfam" id="PF09285">
    <property type="entry name" value="Elong-fact-P_C"/>
    <property type="match status" value="1"/>
</dbReference>
<evidence type="ECO:0000256" key="4">
    <source>
        <dbReference type="ARBA" id="ARBA00022490"/>
    </source>
</evidence>
<comment type="similarity">
    <text evidence="3 8">Belongs to the elongation factor P family.</text>
</comment>
<comment type="pathway">
    <text evidence="2">Protein biosynthesis; polypeptide chain elongation.</text>
</comment>
<evidence type="ECO:0000259" key="10">
    <source>
        <dbReference type="SMART" id="SM01185"/>
    </source>
</evidence>
<evidence type="ECO:0000259" key="9">
    <source>
        <dbReference type="SMART" id="SM00841"/>
    </source>
</evidence>
<dbReference type="NCBIfam" id="TIGR00038">
    <property type="entry name" value="efp"/>
    <property type="match status" value="1"/>
</dbReference>
<accession>A0A2H0XD25</accession>
<dbReference type="InterPro" id="IPR011768">
    <property type="entry name" value="Transl_elongation_fac_P"/>
</dbReference>
<keyword evidence="4" id="KW-0963">Cytoplasm</keyword>
<evidence type="ECO:0000256" key="7">
    <source>
        <dbReference type="NCBIfam" id="TIGR00038"/>
    </source>
</evidence>
<feature type="domain" description="Elongation factor P C-terminal" evidence="9">
    <location>
        <begin position="103"/>
        <end position="158"/>
    </location>
</feature>
<dbReference type="HAMAP" id="MF_00141">
    <property type="entry name" value="EF_P"/>
    <property type="match status" value="1"/>
</dbReference>
<evidence type="ECO:0000313" key="11">
    <source>
        <dbReference type="EMBL" id="PIS22792.1"/>
    </source>
</evidence>
<evidence type="ECO:0000256" key="1">
    <source>
        <dbReference type="ARBA" id="ARBA00004496"/>
    </source>
</evidence>
<dbReference type="GO" id="GO:0003746">
    <property type="term" value="F:translation elongation factor activity"/>
    <property type="evidence" value="ECO:0007669"/>
    <property type="project" value="UniProtKB-UniRule"/>
</dbReference>
<dbReference type="FunFam" id="2.40.50.140:FF:000004">
    <property type="entry name" value="Elongation factor P"/>
    <property type="match status" value="1"/>
</dbReference>
<evidence type="ECO:0000256" key="3">
    <source>
        <dbReference type="ARBA" id="ARBA00009479"/>
    </source>
</evidence>
<keyword evidence="5 11" id="KW-0251">Elongation factor</keyword>
<dbReference type="InterPro" id="IPR015365">
    <property type="entry name" value="Elong-fact-P_C"/>
</dbReference>
<comment type="subcellular location">
    <subcellularLocation>
        <location evidence="1">Cytoplasm</location>
    </subcellularLocation>
</comment>
<dbReference type="NCBIfam" id="NF001810">
    <property type="entry name" value="PRK00529.1"/>
    <property type="match status" value="1"/>
</dbReference>
<dbReference type="CDD" id="cd04470">
    <property type="entry name" value="S1_EF-P_repeat_1"/>
    <property type="match status" value="1"/>
</dbReference>
<dbReference type="InterPro" id="IPR001059">
    <property type="entry name" value="Transl_elong_P/YeiP_cen"/>
</dbReference>
<dbReference type="EMBL" id="PEYU01000002">
    <property type="protein sequence ID" value="PIS22792.1"/>
    <property type="molecule type" value="Genomic_DNA"/>
</dbReference>
<dbReference type="Pfam" id="PF01132">
    <property type="entry name" value="EFP"/>
    <property type="match status" value="1"/>
</dbReference>
<gene>
    <name evidence="11" type="primary">efp</name>
    <name evidence="11" type="ORF">COT50_00070</name>
</gene>
<dbReference type="InterPro" id="IPR020599">
    <property type="entry name" value="Transl_elong_fac_P/YeiP"/>
</dbReference>